<evidence type="ECO:0000256" key="5">
    <source>
        <dbReference type="ARBA" id="ARBA00022801"/>
    </source>
</evidence>
<feature type="chain" id="PRO_5045119263" evidence="7">
    <location>
        <begin position="23"/>
        <end position="493"/>
    </location>
</feature>
<accession>A0ABN0NYE3</accession>
<dbReference type="EMBL" id="AWVH01000033">
    <property type="protein sequence ID" value="ERJ92649.1"/>
    <property type="molecule type" value="Genomic_DNA"/>
</dbReference>
<keyword evidence="10" id="KW-1185">Reference proteome</keyword>
<protein>
    <submittedName>
        <fullName evidence="9">Serine protease MucD</fullName>
    </submittedName>
</protein>
<evidence type="ECO:0000256" key="1">
    <source>
        <dbReference type="ARBA" id="ARBA00010541"/>
    </source>
</evidence>
<keyword evidence="5" id="KW-0378">Hydrolase</keyword>
<dbReference type="Pfam" id="PF13365">
    <property type="entry name" value="Trypsin_2"/>
    <property type="match status" value="1"/>
</dbReference>
<dbReference type="RefSeq" id="WP_021687612.1">
    <property type="nucleotide sequence ID" value="NZ_KI260567.1"/>
</dbReference>
<evidence type="ECO:0000259" key="8">
    <source>
        <dbReference type="PROSITE" id="PS50106"/>
    </source>
</evidence>
<dbReference type="InterPro" id="IPR001478">
    <property type="entry name" value="PDZ"/>
</dbReference>
<dbReference type="GO" id="GO:0006508">
    <property type="term" value="P:proteolysis"/>
    <property type="evidence" value="ECO:0007669"/>
    <property type="project" value="UniProtKB-KW"/>
</dbReference>
<proteinExistence type="inferred from homology"/>
<dbReference type="InterPro" id="IPR001940">
    <property type="entry name" value="Peptidase_S1C"/>
</dbReference>
<dbReference type="PANTHER" id="PTHR22939">
    <property type="entry name" value="SERINE PROTEASE FAMILY S1C HTRA-RELATED"/>
    <property type="match status" value="1"/>
</dbReference>
<feature type="signal peptide" evidence="7">
    <location>
        <begin position="1"/>
        <end position="22"/>
    </location>
</feature>
<organism evidence="9 10">
    <name type="scientific">Treponema lecithinolyticum ATCC 700332</name>
    <dbReference type="NCBI Taxonomy" id="1321815"/>
    <lineage>
        <taxon>Bacteria</taxon>
        <taxon>Pseudomonadati</taxon>
        <taxon>Spirochaetota</taxon>
        <taxon>Spirochaetia</taxon>
        <taxon>Spirochaetales</taxon>
        <taxon>Treponemataceae</taxon>
        <taxon>Treponema</taxon>
    </lineage>
</organism>
<gene>
    <name evidence="9" type="ORF">HMPREF9193_01407</name>
</gene>
<dbReference type="InterPro" id="IPR009003">
    <property type="entry name" value="Peptidase_S1_PA"/>
</dbReference>
<dbReference type="Gene3D" id="2.40.10.120">
    <property type="match status" value="1"/>
</dbReference>
<evidence type="ECO:0000313" key="9">
    <source>
        <dbReference type="EMBL" id="ERJ92649.1"/>
    </source>
</evidence>
<dbReference type="GO" id="GO:0008233">
    <property type="term" value="F:peptidase activity"/>
    <property type="evidence" value="ECO:0007669"/>
    <property type="project" value="UniProtKB-KW"/>
</dbReference>
<dbReference type="SUPFAM" id="SSF50494">
    <property type="entry name" value="Trypsin-like serine proteases"/>
    <property type="match status" value="1"/>
</dbReference>
<dbReference type="SMART" id="SM00228">
    <property type="entry name" value="PDZ"/>
    <property type="match status" value="2"/>
</dbReference>
<evidence type="ECO:0000313" key="10">
    <source>
        <dbReference type="Proteomes" id="UP000016649"/>
    </source>
</evidence>
<dbReference type="InterPro" id="IPR036034">
    <property type="entry name" value="PDZ_sf"/>
</dbReference>
<sequence length="493" mass="52531">MNTKIKRGIIVFLCAAVFSLSAAVLLSFSRAGKGVQTVFADSSPAVQIPSDSLAVAEALQGTFRAVSDNVLPAVVELDVVEKKTVESNPFSDLPFFFFGLPKQKDESPREYSQQGLGSGVIVRRSGNLFYVLTNNHVAGSADEISVKLYDGREFKGKLVGSDERKDIALVSFEAKDGSIPVAKLGDSDKVHTGDIVIAMGTPLGYFASVTQGIVSATGRSGSGIQNINDFIQTDAAINQGNSGGPLVNIYGEVIGINTWIASQSGGSQGLGFAIPVNNVKKAIDDFINSGKVTYGWMGVSLVTVQEEYQKELGVAGKKGAFVSHIFLDSPAAKAGMQAGDYITSLNGKAVTDVNQLVRQVGDLRAGEKAEFELIRGGEKVKTTVVIGTRNEKTSSDNSKLWPGFVAVPLTDEVREKLEITDKKIKGVAVTNVQAKSPAAALRLQAGDVITAVNEKKVSNLAEFYSALNTQSNKSIWFEVYSEEHSITTGKFKL</sequence>
<comment type="caution">
    <text evidence="9">The sequence shown here is derived from an EMBL/GenBank/DDBJ whole genome shotgun (WGS) entry which is preliminary data.</text>
</comment>
<keyword evidence="4" id="KW-0677">Repeat</keyword>
<evidence type="ECO:0000256" key="7">
    <source>
        <dbReference type="SAM" id="SignalP"/>
    </source>
</evidence>
<dbReference type="PANTHER" id="PTHR22939:SF129">
    <property type="entry name" value="SERINE PROTEASE HTRA2, MITOCHONDRIAL"/>
    <property type="match status" value="1"/>
</dbReference>
<dbReference type="PRINTS" id="PR00834">
    <property type="entry name" value="PROTEASES2C"/>
</dbReference>
<dbReference type="PROSITE" id="PS50106">
    <property type="entry name" value="PDZ"/>
    <property type="match status" value="2"/>
</dbReference>
<keyword evidence="3 7" id="KW-0732">Signal</keyword>
<dbReference type="SUPFAM" id="SSF50156">
    <property type="entry name" value="PDZ domain-like"/>
    <property type="match status" value="2"/>
</dbReference>
<reference evidence="9 10" key="1">
    <citation type="submission" date="2013-08" db="EMBL/GenBank/DDBJ databases">
        <authorList>
            <person name="Weinstock G."/>
            <person name="Sodergren E."/>
            <person name="Wylie T."/>
            <person name="Fulton L."/>
            <person name="Fulton R."/>
            <person name="Fronick C."/>
            <person name="O'Laughlin M."/>
            <person name="Godfrey J."/>
            <person name="Miner T."/>
            <person name="Herter B."/>
            <person name="Appelbaum E."/>
            <person name="Cordes M."/>
            <person name="Lek S."/>
            <person name="Wollam A."/>
            <person name="Pepin K.H."/>
            <person name="Palsikar V.B."/>
            <person name="Mitreva M."/>
            <person name="Wilson R.K."/>
        </authorList>
    </citation>
    <scope>NUCLEOTIDE SEQUENCE [LARGE SCALE GENOMIC DNA]</scope>
    <source>
        <strain evidence="9 10">ATCC 700332</strain>
    </source>
</reference>
<name>A0ABN0NYE3_TRELE</name>
<evidence type="ECO:0000256" key="4">
    <source>
        <dbReference type="ARBA" id="ARBA00022737"/>
    </source>
</evidence>
<dbReference type="Proteomes" id="UP000016649">
    <property type="component" value="Unassembled WGS sequence"/>
</dbReference>
<evidence type="ECO:0000256" key="3">
    <source>
        <dbReference type="ARBA" id="ARBA00022729"/>
    </source>
</evidence>
<comment type="similarity">
    <text evidence="1">Belongs to the peptidase S1C family.</text>
</comment>
<feature type="domain" description="PDZ" evidence="8">
    <location>
        <begin position="301"/>
        <end position="355"/>
    </location>
</feature>
<feature type="domain" description="PDZ" evidence="8">
    <location>
        <begin position="403"/>
        <end position="460"/>
    </location>
</feature>
<evidence type="ECO:0000256" key="6">
    <source>
        <dbReference type="ARBA" id="ARBA00022825"/>
    </source>
</evidence>
<dbReference type="Pfam" id="PF13180">
    <property type="entry name" value="PDZ_2"/>
    <property type="match status" value="2"/>
</dbReference>
<dbReference type="InterPro" id="IPR011782">
    <property type="entry name" value="Pept_S1C_Do"/>
</dbReference>
<evidence type="ECO:0000256" key="2">
    <source>
        <dbReference type="ARBA" id="ARBA00022670"/>
    </source>
</evidence>
<dbReference type="NCBIfam" id="TIGR02037">
    <property type="entry name" value="degP_htrA_DO"/>
    <property type="match status" value="1"/>
</dbReference>
<keyword evidence="2 9" id="KW-0645">Protease</keyword>
<dbReference type="Gene3D" id="2.30.42.10">
    <property type="match status" value="2"/>
</dbReference>
<keyword evidence="6" id="KW-0720">Serine protease</keyword>